<protein>
    <submittedName>
        <fullName evidence="1">Uncharacterized protein</fullName>
    </submittedName>
</protein>
<gene>
    <name evidence="1" type="ORF">S01H4_51651</name>
</gene>
<evidence type="ECO:0000313" key="1">
    <source>
        <dbReference type="EMBL" id="GAH01198.1"/>
    </source>
</evidence>
<proteinExistence type="predicted"/>
<accession>X1DXS7</accession>
<reference evidence="1" key="1">
    <citation type="journal article" date="2014" name="Front. Microbiol.">
        <title>High frequency of phylogenetically diverse reductive dehalogenase-homologous genes in deep subseafloor sedimentary metagenomes.</title>
        <authorList>
            <person name="Kawai M."/>
            <person name="Futagami T."/>
            <person name="Toyoda A."/>
            <person name="Takaki Y."/>
            <person name="Nishi S."/>
            <person name="Hori S."/>
            <person name="Arai W."/>
            <person name="Tsubouchi T."/>
            <person name="Morono Y."/>
            <person name="Uchiyama I."/>
            <person name="Ito T."/>
            <person name="Fujiyama A."/>
            <person name="Inagaki F."/>
            <person name="Takami H."/>
        </authorList>
    </citation>
    <scope>NUCLEOTIDE SEQUENCE</scope>
    <source>
        <strain evidence="1">Expedition CK06-06</strain>
    </source>
</reference>
<dbReference type="EMBL" id="BART01029436">
    <property type="protein sequence ID" value="GAH01198.1"/>
    <property type="molecule type" value="Genomic_DNA"/>
</dbReference>
<organism evidence="1">
    <name type="scientific">marine sediment metagenome</name>
    <dbReference type="NCBI Taxonomy" id="412755"/>
    <lineage>
        <taxon>unclassified sequences</taxon>
        <taxon>metagenomes</taxon>
        <taxon>ecological metagenomes</taxon>
    </lineage>
</organism>
<name>X1DXS7_9ZZZZ</name>
<comment type="caution">
    <text evidence="1">The sequence shown here is derived from an EMBL/GenBank/DDBJ whole genome shotgun (WGS) entry which is preliminary data.</text>
</comment>
<dbReference type="AlphaFoldDB" id="X1DXS7"/>
<sequence>MIAIINQGKKNKAGETLYNLQINNKLITTFYHYRELGLRRCLERAAIAMEPIESKELMEHVGKILTKSCTKTKHLHYKAIEHLLSCPDCDEKL</sequence>